<comment type="caution">
    <text evidence="2">The sequence shown here is derived from an EMBL/GenBank/DDBJ whole genome shotgun (WGS) entry which is preliminary data.</text>
</comment>
<dbReference type="Proteomes" id="UP000317421">
    <property type="component" value="Unassembled WGS sequence"/>
</dbReference>
<dbReference type="InterPro" id="IPR005149">
    <property type="entry name" value="Tscrpt_reg_PadR_N"/>
</dbReference>
<name>A0A5C6ALA7_9BACT</name>
<proteinExistence type="predicted"/>
<dbReference type="PANTHER" id="PTHR43252">
    <property type="entry name" value="TRANSCRIPTIONAL REGULATOR YQJI"/>
    <property type="match status" value="1"/>
</dbReference>
<evidence type="ECO:0000313" key="3">
    <source>
        <dbReference type="Proteomes" id="UP000317421"/>
    </source>
</evidence>
<dbReference type="Pfam" id="PF03551">
    <property type="entry name" value="PadR"/>
    <property type="match status" value="1"/>
</dbReference>
<dbReference type="PANTHER" id="PTHR43252:SF7">
    <property type="entry name" value="TRANSCRIPTIONAL REGULATOR YQJI"/>
    <property type="match status" value="1"/>
</dbReference>
<evidence type="ECO:0000313" key="2">
    <source>
        <dbReference type="EMBL" id="TWT99811.1"/>
    </source>
</evidence>
<dbReference type="Gene3D" id="1.10.10.10">
    <property type="entry name" value="Winged helix-like DNA-binding domain superfamily/Winged helix DNA-binding domain"/>
    <property type="match status" value="1"/>
</dbReference>
<sequence length="136" mass="15005">MAYLEPIGSVRRMSTRRTNPDFLNGVPELVVLELLSRRAMYGYEIVQAIQEQSGGVLGFGEGCVYPLLHKLEERGQLASQRVAFGGRSRVVYRVTTPGKSRLAETATEWRRIAASIQGILQGGDHALVPVHERKAG</sequence>
<dbReference type="EMBL" id="SJPR01000001">
    <property type="protein sequence ID" value="TWT99811.1"/>
    <property type="molecule type" value="Genomic_DNA"/>
</dbReference>
<evidence type="ECO:0000259" key="1">
    <source>
        <dbReference type="Pfam" id="PF03551"/>
    </source>
</evidence>
<dbReference type="SUPFAM" id="SSF46785">
    <property type="entry name" value="Winged helix' DNA-binding domain"/>
    <property type="match status" value="1"/>
</dbReference>
<organism evidence="2 3">
    <name type="scientific">Botrimarina colliarenosi</name>
    <dbReference type="NCBI Taxonomy" id="2528001"/>
    <lineage>
        <taxon>Bacteria</taxon>
        <taxon>Pseudomonadati</taxon>
        <taxon>Planctomycetota</taxon>
        <taxon>Planctomycetia</taxon>
        <taxon>Pirellulales</taxon>
        <taxon>Lacipirellulaceae</taxon>
        <taxon>Botrimarina</taxon>
    </lineage>
</organism>
<accession>A0A5C6ALA7</accession>
<dbReference type="AlphaFoldDB" id="A0A5C6ALA7"/>
<dbReference type="InterPro" id="IPR036388">
    <property type="entry name" value="WH-like_DNA-bd_sf"/>
</dbReference>
<gene>
    <name evidence="2" type="ORF">Pla108_07540</name>
</gene>
<reference evidence="2 3" key="1">
    <citation type="submission" date="2019-02" db="EMBL/GenBank/DDBJ databases">
        <title>Deep-cultivation of Planctomycetes and their phenomic and genomic characterization uncovers novel biology.</title>
        <authorList>
            <person name="Wiegand S."/>
            <person name="Jogler M."/>
            <person name="Boedeker C."/>
            <person name="Pinto D."/>
            <person name="Vollmers J."/>
            <person name="Rivas-Marin E."/>
            <person name="Kohn T."/>
            <person name="Peeters S.H."/>
            <person name="Heuer A."/>
            <person name="Rast P."/>
            <person name="Oberbeckmann S."/>
            <person name="Bunk B."/>
            <person name="Jeske O."/>
            <person name="Meyerdierks A."/>
            <person name="Storesund J.E."/>
            <person name="Kallscheuer N."/>
            <person name="Luecker S."/>
            <person name="Lage O.M."/>
            <person name="Pohl T."/>
            <person name="Merkel B.J."/>
            <person name="Hornburger P."/>
            <person name="Mueller R.-W."/>
            <person name="Bruemmer F."/>
            <person name="Labrenz M."/>
            <person name="Spormann A.M."/>
            <person name="Op Den Camp H."/>
            <person name="Overmann J."/>
            <person name="Amann R."/>
            <person name="Jetten M.S.M."/>
            <person name="Mascher T."/>
            <person name="Medema M.H."/>
            <person name="Devos D.P."/>
            <person name="Kaster A.-K."/>
            <person name="Ovreas L."/>
            <person name="Rohde M."/>
            <person name="Galperin M.Y."/>
            <person name="Jogler C."/>
        </authorList>
    </citation>
    <scope>NUCLEOTIDE SEQUENCE [LARGE SCALE GENOMIC DNA]</scope>
    <source>
        <strain evidence="2 3">Pla108</strain>
    </source>
</reference>
<dbReference type="InterPro" id="IPR036390">
    <property type="entry name" value="WH_DNA-bd_sf"/>
</dbReference>
<keyword evidence="3" id="KW-1185">Reference proteome</keyword>
<feature type="domain" description="Transcription regulator PadR N-terminal" evidence="1">
    <location>
        <begin position="31"/>
        <end position="104"/>
    </location>
</feature>
<protein>
    <submittedName>
        <fullName evidence="2">Lineage-specific thermal regulator protein</fullName>
    </submittedName>
</protein>